<proteinExistence type="predicted"/>
<dbReference type="AlphaFoldDB" id="A0AAE0CE98"/>
<feature type="domain" description="SWIM-type" evidence="2">
    <location>
        <begin position="106"/>
        <end position="146"/>
    </location>
</feature>
<keyword evidence="1" id="KW-0479">Metal-binding</keyword>
<sequence length="662" mass="72897">MPGRSLVADDEILETAPQSLQVEEEAVPSAVRLESTVSVHTVHNKPRYPCPVQFTLNSIQGQVDAMRIKKGMELMAAVSELSVLEPDTDRTQYHYSALVASVDTSYQISFCVGESSILHKFRCNCLDSKSRSSICKHILSVALLVVGAPFPSGNPVDLRDEAPSSIPQKRSHSNMMRTEEVVPILTFNNGPKITFPLGEPAEQFISIEEAQSLLHFNPVSTSFNKESTLLMGGTRAAAGAKNMIAYKLEAIAQVCKKNNPPTFGEIIMKLDYKYCSLRPLVRKSKKYDDWYAYLGCMRAECHARIVMSGSAQQPPPGQQYRVHFLPEISCVHFEDDTATMGWLRGKARYDAKEQMSGSKPLKHHKEQMRVIDKDIKESGIFADFTGDLAKQACDDLHKPLNGMISVATPEDMQMHPIAVLETVTTDSRHVSFEDSLNKFRAAEKDIFGNNVEPPIINTNCGLNLLLSFLNVFLKEAWETYDTRVRAESITDVNGQGESNAQNGIDDATATMQASMATPMDDVVITSAHEPAAGGGGTSDADAATTIAAGEGISEHTIGIGFHSAEECAKAFGGIVIEGSLLVNSHFDVGAYLAFYENEPSLQDMLWYPVEVVDIDPPSGMVTIRYFKGHLSVDQANKETNKYKGDIEEMVYKIFIVKDVEEE</sequence>
<keyword evidence="1" id="KW-0862">Zinc</keyword>
<dbReference type="PROSITE" id="PS50966">
    <property type="entry name" value="ZF_SWIM"/>
    <property type="match status" value="1"/>
</dbReference>
<dbReference type="Proteomes" id="UP001190700">
    <property type="component" value="Unassembled WGS sequence"/>
</dbReference>
<dbReference type="EMBL" id="LGRX02025354">
    <property type="protein sequence ID" value="KAK3252530.1"/>
    <property type="molecule type" value="Genomic_DNA"/>
</dbReference>
<evidence type="ECO:0000259" key="2">
    <source>
        <dbReference type="PROSITE" id="PS50966"/>
    </source>
</evidence>
<keyword evidence="1" id="KW-0863">Zinc-finger</keyword>
<protein>
    <recommendedName>
        <fullName evidence="2">SWIM-type domain-containing protein</fullName>
    </recommendedName>
</protein>
<evidence type="ECO:0000313" key="3">
    <source>
        <dbReference type="EMBL" id="KAK3252530.1"/>
    </source>
</evidence>
<evidence type="ECO:0000256" key="1">
    <source>
        <dbReference type="PROSITE-ProRule" id="PRU00325"/>
    </source>
</evidence>
<dbReference type="InterPro" id="IPR007527">
    <property type="entry name" value="Znf_SWIM"/>
</dbReference>
<name>A0AAE0CE98_9CHLO</name>
<reference evidence="3 4" key="1">
    <citation type="journal article" date="2015" name="Genome Biol. Evol.">
        <title>Comparative Genomics of a Bacterivorous Green Alga Reveals Evolutionary Causalities and Consequences of Phago-Mixotrophic Mode of Nutrition.</title>
        <authorList>
            <person name="Burns J.A."/>
            <person name="Paasch A."/>
            <person name="Narechania A."/>
            <person name="Kim E."/>
        </authorList>
    </citation>
    <scope>NUCLEOTIDE SEQUENCE [LARGE SCALE GENOMIC DNA]</scope>
    <source>
        <strain evidence="3 4">PLY_AMNH</strain>
    </source>
</reference>
<gene>
    <name evidence="3" type="ORF">CYMTET_38174</name>
</gene>
<comment type="caution">
    <text evidence="3">The sequence shown here is derived from an EMBL/GenBank/DDBJ whole genome shotgun (WGS) entry which is preliminary data.</text>
</comment>
<organism evidence="3 4">
    <name type="scientific">Cymbomonas tetramitiformis</name>
    <dbReference type="NCBI Taxonomy" id="36881"/>
    <lineage>
        <taxon>Eukaryota</taxon>
        <taxon>Viridiplantae</taxon>
        <taxon>Chlorophyta</taxon>
        <taxon>Pyramimonadophyceae</taxon>
        <taxon>Pyramimonadales</taxon>
        <taxon>Pyramimonadaceae</taxon>
        <taxon>Cymbomonas</taxon>
    </lineage>
</organism>
<evidence type="ECO:0000313" key="4">
    <source>
        <dbReference type="Proteomes" id="UP001190700"/>
    </source>
</evidence>
<accession>A0AAE0CE98</accession>
<keyword evidence="4" id="KW-1185">Reference proteome</keyword>
<dbReference type="GO" id="GO:0008270">
    <property type="term" value="F:zinc ion binding"/>
    <property type="evidence" value="ECO:0007669"/>
    <property type="project" value="UniProtKB-KW"/>
</dbReference>